<protein>
    <submittedName>
        <fullName evidence="1">Uncharacterized protein</fullName>
    </submittedName>
</protein>
<proteinExistence type="predicted"/>
<name>A0A2J4PUB4_9ENTR</name>
<dbReference type="Proteomes" id="UP000234505">
    <property type="component" value="Unassembled WGS sequence"/>
</dbReference>
<reference evidence="1 2" key="2">
    <citation type="submission" date="2018-01" db="EMBL/GenBank/DDBJ databases">
        <title>Genomic study of Klebsiella pneumoniae.</title>
        <authorList>
            <person name="Yang Y."/>
            <person name="Bicalho R."/>
        </authorList>
    </citation>
    <scope>NUCLEOTIDE SEQUENCE [LARGE SCALE GENOMIC DNA]</scope>
    <source>
        <strain evidence="1 2">A11</strain>
    </source>
</reference>
<gene>
    <name evidence="1" type="ORF">CWN50_29105</name>
</gene>
<dbReference type="AlphaFoldDB" id="A0A2J4PUB4"/>
<sequence>MANSIPNSGRAVMMRNRRTGAAWLVSFDYRDGSYWHEPQGNLRHIRRSYASRSIEPNLVPAGTH</sequence>
<dbReference type="RefSeq" id="WP_064342897.1">
    <property type="nucleotide sequence ID" value="NZ_CP051427.1"/>
</dbReference>
<accession>A0A2J4PUB4</accession>
<evidence type="ECO:0000313" key="1">
    <source>
        <dbReference type="EMBL" id="PLL22421.1"/>
    </source>
</evidence>
<comment type="caution">
    <text evidence="1">The sequence shown here is derived from an EMBL/GenBank/DDBJ whole genome shotgun (WGS) entry which is preliminary data.</text>
</comment>
<evidence type="ECO:0000313" key="2">
    <source>
        <dbReference type="Proteomes" id="UP000234505"/>
    </source>
</evidence>
<organism evidence="1 2">
    <name type="scientific">Klebsiella michiganensis</name>
    <dbReference type="NCBI Taxonomy" id="1134687"/>
    <lineage>
        <taxon>Bacteria</taxon>
        <taxon>Pseudomonadati</taxon>
        <taxon>Pseudomonadota</taxon>
        <taxon>Gammaproteobacteria</taxon>
        <taxon>Enterobacterales</taxon>
        <taxon>Enterobacteriaceae</taxon>
        <taxon>Klebsiella/Raoultella group</taxon>
        <taxon>Klebsiella</taxon>
    </lineage>
</organism>
<reference evidence="1 2" key="1">
    <citation type="submission" date="2017-11" db="EMBL/GenBank/DDBJ databases">
        <authorList>
            <person name="Han C.G."/>
        </authorList>
    </citation>
    <scope>NUCLEOTIDE SEQUENCE [LARGE SCALE GENOMIC DNA]</scope>
    <source>
        <strain evidence="1 2">A11</strain>
    </source>
</reference>
<dbReference type="EMBL" id="PIDS01001474">
    <property type="protein sequence ID" value="PLL22421.1"/>
    <property type="molecule type" value="Genomic_DNA"/>
</dbReference>